<evidence type="ECO:0000313" key="3">
    <source>
        <dbReference type="Proteomes" id="UP000237000"/>
    </source>
</evidence>
<name>A0A2P5FF29_TREOI</name>
<evidence type="ECO:0000313" key="2">
    <source>
        <dbReference type="EMBL" id="PON96407.1"/>
    </source>
</evidence>
<dbReference type="FunCoup" id="A0A2P5FF29">
    <property type="interactions" value="304"/>
</dbReference>
<sequence length="419" mass="47009">MDVKGITWVGNVYEKFEAMCLEVEEIMYQDTVKYVENQVQTVGASVKRFYSDVMQDLLPPTSVDSEKVSPCRFTVEQDSGEGIYRKPNVRKKEEPAKADDQSTRAVKVTPDNGKDVGLAPLINVRSDQDNLCGPSRECFKEACSNLLLRQHQDESTYNSSNVGVNATQSQAKLMPTEESCVISPEKCLSRGSTSCCEFVNEIHEASGDEKASMTTPSMNEDTRSDSNREDSDEIENASEYIAALSNDCQSSNEIILLNSVQNNVDEMGVPFCGGISAKSNAADNNCADEDVYVSHQGKLFGWNFDATESKTATEHGTVTIPQSDKMKLEETCVLVNENEIHFLPQPEGKWRPYKKKIREALYSRMRSSRKQEYEQLALQYGDDKNLNQEYRESLTTTLVVDETKKLPHHGSCESEWELL</sequence>
<dbReference type="PANTHER" id="PTHR34659">
    <property type="entry name" value="BNAA05G11610D PROTEIN"/>
    <property type="match status" value="1"/>
</dbReference>
<dbReference type="EMBL" id="JXTC01000038">
    <property type="protein sequence ID" value="PON96407.1"/>
    <property type="molecule type" value="Genomic_DNA"/>
</dbReference>
<evidence type="ECO:0000256" key="1">
    <source>
        <dbReference type="SAM" id="MobiDB-lite"/>
    </source>
</evidence>
<feature type="region of interest" description="Disordered" evidence="1">
    <location>
        <begin position="206"/>
        <end position="234"/>
    </location>
</feature>
<dbReference type="InterPro" id="IPR053273">
    <property type="entry name" value="CST_Regulator"/>
</dbReference>
<comment type="caution">
    <text evidence="2">The sequence shown here is derived from an EMBL/GenBank/DDBJ whole genome shotgun (WGS) entry which is preliminary data.</text>
</comment>
<gene>
    <name evidence="2" type="ORF">TorRG33x02_076800</name>
</gene>
<accession>A0A2P5FF29</accession>
<protein>
    <submittedName>
        <fullName evidence="2">Uncharacterized protein</fullName>
    </submittedName>
</protein>
<dbReference type="PANTHER" id="PTHR34659:SF8">
    <property type="entry name" value="(RAPE) HYPOTHETICAL PROTEIN"/>
    <property type="match status" value="1"/>
</dbReference>
<feature type="compositionally biased region" description="Basic and acidic residues" evidence="1">
    <location>
        <begin position="90"/>
        <end position="102"/>
    </location>
</feature>
<reference evidence="3" key="1">
    <citation type="submission" date="2016-06" db="EMBL/GenBank/DDBJ databases">
        <title>Parallel loss of symbiosis genes in relatives of nitrogen-fixing non-legume Parasponia.</title>
        <authorList>
            <person name="Van Velzen R."/>
            <person name="Holmer R."/>
            <person name="Bu F."/>
            <person name="Rutten L."/>
            <person name="Van Zeijl A."/>
            <person name="Liu W."/>
            <person name="Santuari L."/>
            <person name="Cao Q."/>
            <person name="Sharma T."/>
            <person name="Shen D."/>
            <person name="Roswanjaya Y."/>
            <person name="Wardhani T."/>
            <person name="Kalhor M.S."/>
            <person name="Jansen J."/>
            <person name="Van den Hoogen J."/>
            <person name="Gungor B."/>
            <person name="Hartog M."/>
            <person name="Hontelez J."/>
            <person name="Verver J."/>
            <person name="Yang W.-C."/>
            <person name="Schijlen E."/>
            <person name="Repin R."/>
            <person name="Schilthuizen M."/>
            <person name="Schranz E."/>
            <person name="Heidstra R."/>
            <person name="Miyata K."/>
            <person name="Fedorova E."/>
            <person name="Kohlen W."/>
            <person name="Bisseling T."/>
            <person name="Smit S."/>
            <person name="Geurts R."/>
        </authorList>
    </citation>
    <scope>NUCLEOTIDE SEQUENCE [LARGE SCALE GENOMIC DNA]</scope>
    <source>
        <strain evidence="3">cv. RG33-2</strain>
    </source>
</reference>
<dbReference type="GO" id="GO:0005776">
    <property type="term" value="C:autophagosome"/>
    <property type="evidence" value="ECO:0007669"/>
    <property type="project" value="TreeGrafter"/>
</dbReference>
<proteinExistence type="predicted"/>
<dbReference type="OrthoDB" id="778244at2759"/>
<dbReference type="InParanoid" id="A0A2P5FF29"/>
<organism evidence="2 3">
    <name type="scientific">Trema orientale</name>
    <name type="common">Charcoal tree</name>
    <name type="synonym">Celtis orientalis</name>
    <dbReference type="NCBI Taxonomy" id="63057"/>
    <lineage>
        <taxon>Eukaryota</taxon>
        <taxon>Viridiplantae</taxon>
        <taxon>Streptophyta</taxon>
        <taxon>Embryophyta</taxon>
        <taxon>Tracheophyta</taxon>
        <taxon>Spermatophyta</taxon>
        <taxon>Magnoliopsida</taxon>
        <taxon>eudicotyledons</taxon>
        <taxon>Gunneridae</taxon>
        <taxon>Pentapetalae</taxon>
        <taxon>rosids</taxon>
        <taxon>fabids</taxon>
        <taxon>Rosales</taxon>
        <taxon>Cannabaceae</taxon>
        <taxon>Trema</taxon>
    </lineage>
</organism>
<feature type="region of interest" description="Disordered" evidence="1">
    <location>
        <begin position="82"/>
        <end position="112"/>
    </location>
</feature>
<dbReference type="AlphaFoldDB" id="A0A2P5FF29"/>
<dbReference type="GO" id="GO:0061908">
    <property type="term" value="C:phagophore"/>
    <property type="evidence" value="ECO:0007669"/>
    <property type="project" value="TreeGrafter"/>
</dbReference>
<feature type="compositionally biased region" description="Basic and acidic residues" evidence="1">
    <location>
        <begin position="220"/>
        <end position="229"/>
    </location>
</feature>
<keyword evidence="3" id="KW-1185">Reference proteome</keyword>
<dbReference type="Proteomes" id="UP000237000">
    <property type="component" value="Unassembled WGS sequence"/>
</dbReference>
<dbReference type="GO" id="GO:0006950">
    <property type="term" value="P:response to stress"/>
    <property type="evidence" value="ECO:0007669"/>
    <property type="project" value="TreeGrafter"/>
</dbReference>